<dbReference type="SUPFAM" id="SSF51735">
    <property type="entry name" value="NAD(P)-binding Rossmann-fold domains"/>
    <property type="match status" value="1"/>
</dbReference>
<dbReference type="InterPro" id="IPR013154">
    <property type="entry name" value="ADH-like_N"/>
</dbReference>
<dbReference type="Gene3D" id="3.40.50.720">
    <property type="entry name" value="NAD(P)-binding Rossmann-like Domain"/>
    <property type="match status" value="1"/>
</dbReference>
<dbReference type="PANTHER" id="PTHR42940:SF8">
    <property type="entry name" value="VACUOLAR PROTEIN SORTING-ASSOCIATED PROTEIN 11"/>
    <property type="match status" value="1"/>
</dbReference>
<comment type="similarity">
    <text evidence="2">Belongs to the zinc-containing alcohol dehydrogenase family.</text>
</comment>
<evidence type="ECO:0000259" key="10">
    <source>
        <dbReference type="Pfam" id="PF08240"/>
    </source>
</evidence>
<dbReference type="EMBL" id="JAGSOG010000339">
    <property type="protein sequence ID" value="MBR7838848.1"/>
    <property type="molecule type" value="Genomic_DNA"/>
</dbReference>
<dbReference type="Pfam" id="PF00107">
    <property type="entry name" value="ADH_zinc_N"/>
    <property type="match status" value="1"/>
</dbReference>
<dbReference type="GO" id="GO:0046872">
    <property type="term" value="F:metal ion binding"/>
    <property type="evidence" value="ECO:0007669"/>
    <property type="project" value="UniProtKB-KW"/>
</dbReference>
<evidence type="ECO:0000256" key="7">
    <source>
        <dbReference type="ARBA" id="ARBA00049164"/>
    </source>
</evidence>
<proteinExistence type="inferred from homology"/>
<evidence type="ECO:0000256" key="4">
    <source>
        <dbReference type="ARBA" id="ARBA00022723"/>
    </source>
</evidence>
<evidence type="ECO:0000313" key="11">
    <source>
        <dbReference type="EMBL" id="MBR7838848.1"/>
    </source>
</evidence>
<evidence type="ECO:0000256" key="2">
    <source>
        <dbReference type="ARBA" id="ARBA00008072"/>
    </source>
</evidence>
<evidence type="ECO:0000259" key="9">
    <source>
        <dbReference type="Pfam" id="PF00107"/>
    </source>
</evidence>
<comment type="caution">
    <text evidence="11">The sequence shown here is derived from an EMBL/GenBank/DDBJ whole genome shotgun (WGS) entry which is preliminary data.</text>
</comment>
<dbReference type="InterPro" id="IPR013149">
    <property type="entry name" value="ADH-like_C"/>
</dbReference>
<evidence type="ECO:0000313" key="12">
    <source>
        <dbReference type="Proteomes" id="UP000675781"/>
    </source>
</evidence>
<dbReference type="Gene3D" id="3.90.180.10">
    <property type="entry name" value="Medium-chain alcohol dehydrogenases, catalytic domain"/>
    <property type="match status" value="1"/>
</dbReference>
<gene>
    <name evidence="11" type="ORF">KDL01_36615</name>
</gene>
<keyword evidence="5" id="KW-0862">Zinc</keyword>
<feature type="domain" description="Alcohol dehydrogenase-like C-terminal" evidence="9">
    <location>
        <begin position="110"/>
        <end position="233"/>
    </location>
</feature>
<comment type="catalytic activity">
    <reaction evidence="7">
        <text>a secondary alcohol + NAD(+) = a ketone + NADH + H(+)</text>
        <dbReference type="Rhea" id="RHEA:10740"/>
        <dbReference type="ChEBI" id="CHEBI:15378"/>
        <dbReference type="ChEBI" id="CHEBI:17087"/>
        <dbReference type="ChEBI" id="CHEBI:35681"/>
        <dbReference type="ChEBI" id="CHEBI:57540"/>
        <dbReference type="ChEBI" id="CHEBI:57945"/>
        <dbReference type="EC" id="1.1.1.1"/>
    </reaction>
</comment>
<protein>
    <recommendedName>
        <fullName evidence="3">alcohol dehydrogenase</fullName>
        <ecNumber evidence="3">1.1.1.1</ecNumber>
    </recommendedName>
</protein>
<dbReference type="Proteomes" id="UP000675781">
    <property type="component" value="Unassembled WGS sequence"/>
</dbReference>
<dbReference type="Pfam" id="PF08240">
    <property type="entry name" value="ADH_N"/>
    <property type="match status" value="1"/>
</dbReference>
<evidence type="ECO:0000256" key="1">
    <source>
        <dbReference type="ARBA" id="ARBA00001947"/>
    </source>
</evidence>
<dbReference type="EC" id="1.1.1.1" evidence="3"/>
<keyword evidence="12" id="KW-1185">Reference proteome</keyword>
<sequence length="274" mass="28222">SGVTGLEIGESVAVYGPWGCGLCLNCAQGKENYCLEAQKLGIYPPGLGQPGAIAEYLLVDDKRHLLPLGDLDPVTTVPLTDAGLTPYHAIKGSLPRLVPGSTAVVIGTGGLGHVAIQLLRALSPARVVALDVTQEKLALAAEVGAHETLISDTGAADQVRAMTNGRGADAVFDFVGAAPTVATATACAGMESDVVIVGIGGGTAKVGFGATPYDCSVRSPYWGSRSELIEVFELARAGVVNVHVERFGIDEAPQAYRRLHEGTINGRAVILPNG</sequence>
<dbReference type="RefSeq" id="WP_212533298.1">
    <property type="nucleotide sequence ID" value="NZ_JAGSOG010000339.1"/>
</dbReference>
<dbReference type="InterPro" id="IPR036291">
    <property type="entry name" value="NAD(P)-bd_dom_sf"/>
</dbReference>
<reference evidence="11" key="1">
    <citation type="submission" date="2021-04" db="EMBL/GenBank/DDBJ databases">
        <title>Genome based classification of Actinospica acidithermotolerans sp. nov., an actinobacterium isolated from an Indonesian hot spring.</title>
        <authorList>
            <person name="Kusuma A.B."/>
            <person name="Putra K.E."/>
            <person name="Nafisah S."/>
            <person name="Loh J."/>
            <person name="Nouioui I."/>
            <person name="Goodfellow M."/>
        </authorList>
    </citation>
    <scope>NUCLEOTIDE SEQUENCE</scope>
    <source>
        <strain evidence="11">CSCA 57</strain>
    </source>
</reference>
<evidence type="ECO:0000256" key="3">
    <source>
        <dbReference type="ARBA" id="ARBA00013190"/>
    </source>
</evidence>
<dbReference type="SUPFAM" id="SSF50129">
    <property type="entry name" value="GroES-like"/>
    <property type="match status" value="1"/>
</dbReference>
<comment type="cofactor">
    <cofactor evidence="1">
        <name>Zn(2+)</name>
        <dbReference type="ChEBI" id="CHEBI:29105"/>
    </cofactor>
</comment>
<evidence type="ECO:0000256" key="6">
    <source>
        <dbReference type="ARBA" id="ARBA00023002"/>
    </source>
</evidence>
<keyword evidence="6" id="KW-0560">Oxidoreductase</keyword>
<keyword evidence="4" id="KW-0479">Metal-binding</keyword>
<evidence type="ECO:0000256" key="5">
    <source>
        <dbReference type="ARBA" id="ARBA00022833"/>
    </source>
</evidence>
<name>A0A941EYI9_9ACTN</name>
<feature type="domain" description="Alcohol dehydrogenase-like N-terminal" evidence="10">
    <location>
        <begin position="2"/>
        <end position="68"/>
    </location>
</feature>
<dbReference type="GO" id="GO:0004022">
    <property type="term" value="F:alcohol dehydrogenase (NAD+) activity"/>
    <property type="evidence" value="ECO:0007669"/>
    <property type="project" value="UniProtKB-EC"/>
</dbReference>
<dbReference type="InterPro" id="IPR011032">
    <property type="entry name" value="GroES-like_sf"/>
</dbReference>
<comment type="catalytic activity">
    <reaction evidence="8">
        <text>a primary alcohol + NAD(+) = an aldehyde + NADH + H(+)</text>
        <dbReference type="Rhea" id="RHEA:10736"/>
        <dbReference type="ChEBI" id="CHEBI:15378"/>
        <dbReference type="ChEBI" id="CHEBI:15734"/>
        <dbReference type="ChEBI" id="CHEBI:17478"/>
        <dbReference type="ChEBI" id="CHEBI:57540"/>
        <dbReference type="ChEBI" id="CHEBI:57945"/>
        <dbReference type="EC" id="1.1.1.1"/>
    </reaction>
</comment>
<dbReference type="AlphaFoldDB" id="A0A941EYI9"/>
<dbReference type="PANTHER" id="PTHR42940">
    <property type="entry name" value="ALCOHOL DEHYDROGENASE 1-RELATED"/>
    <property type="match status" value="1"/>
</dbReference>
<feature type="non-terminal residue" evidence="11">
    <location>
        <position position="1"/>
    </location>
</feature>
<organism evidence="11 12">
    <name type="scientific">Actinospica durhamensis</name>
    <dbReference type="NCBI Taxonomy" id="1508375"/>
    <lineage>
        <taxon>Bacteria</taxon>
        <taxon>Bacillati</taxon>
        <taxon>Actinomycetota</taxon>
        <taxon>Actinomycetes</taxon>
        <taxon>Catenulisporales</taxon>
        <taxon>Actinospicaceae</taxon>
        <taxon>Actinospica</taxon>
    </lineage>
</organism>
<accession>A0A941EYI9</accession>
<evidence type="ECO:0000256" key="8">
    <source>
        <dbReference type="ARBA" id="ARBA00049243"/>
    </source>
</evidence>